<dbReference type="Proteomes" id="UP000177763">
    <property type="component" value="Unassembled WGS sequence"/>
</dbReference>
<proteinExistence type="inferred from homology"/>
<dbReference type="InterPro" id="IPR003029">
    <property type="entry name" value="S1_domain"/>
</dbReference>
<dbReference type="GO" id="GO:0005829">
    <property type="term" value="C:cytosol"/>
    <property type="evidence" value="ECO:0007669"/>
    <property type="project" value="TreeGrafter"/>
</dbReference>
<dbReference type="GO" id="GO:0000287">
    <property type="term" value="F:magnesium ion binding"/>
    <property type="evidence" value="ECO:0007669"/>
    <property type="project" value="UniProtKB-UniRule"/>
</dbReference>
<dbReference type="Gene3D" id="3.30.230.70">
    <property type="entry name" value="GHMP Kinase, N-terminal domain"/>
    <property type="match status" value="2"/>
</dbReference>
<keyword evidence="4 6" id="KW-0548">Nucleotidyltransferase</keyword>
<dbReference type="Pfam" id="PF03726">
    <property type="entry name" value="PNPase"/>
    <property type="match status" value="1"/>
</dbReference>
<dbReference type="EMBL" id="MEVN01000012">
    <property type="protein sequence ID" value="OGC57488.1"/>
    <property type="molecule type" value="Genomic_DNA"/>
</dbReference>
<keyword evidence="6" id="KW-0479">Metal-binding</keyword>
<evidence type="ECO:0000256" key="6">
    <source>
        <dbReference type="HAMAP-Rule" id="MF_01595"/>
    </source>
</evidence>
<dbReference type="PANTHER" id="PTHR11252">
    <property type="entry name" value="POLYRIBONUCLEOTIDE NUCLEOTIDYLTRANSFERASE"/>
    <property type="match status" value="1"/>
</dbReference>
<dbReference type="SUPFAM" id="SSF50249">
    <property type="entry name" value="Nucleic acid-binding proteins"/>
    <property type="match status" value="1"/>
</dbReference>
<keyword evidence="2 6" id="KW-0963">Cytoplasm</keyword>
<protein>
    <recommendedName>
        <fullName evidence="6">Polyribonucleotide nucleotidyltransferase</fullName>
        <ecNumber evidence="6">2.7.7.8</ecNumber>
    </recommendedName>
    <alternativeName>
        <fullName evidence="6">Polynucleotide phosphorylase</fullName>
        <shortName evidence="6">PNPase</shortName>
    </alternativeName>
</protein>
<dbReference type="InterPro" id="IPR012340">
    <property type="entry name" value="NA-bd_OB-fold"/>
</dbReference>
<dbReference type="GO" id="GO:0006402">
    <property type="term" value="P:mRNA catabolic process"/>
    <property type="evidence" value="ECO:0007669"/>
    <property type="project" value="UniProtKB-UniRule"/>
</dbReference>
<feature type="binding site" evidence="6">
    <location>
        <position position="498"/>
    </location>
    <ligand>
        <name>Mg(2+)</name>
        <dbReference type="ChEBI" id="CHEBI:18420"/>
    </ligand>
</feature>
<comment type="subcellular location">
    <subcellularLocation>
        <location evidence="6">Cytoplasm</location>
    </subcellularLocation>
</comment>
<dbReference type="FunFam" id="2.40.50.140:FF:000189">
    <property type="entry name" value="Polyribonucleotide nucleotidyltransferase, putative"/>
    <property type="match status" value="1"/>
</dbReference>
<reference evidence="9 10" key="1">
    <citation type="journal article" date="2016" name="Nat. Commun.">
        <title>Thousands of microbial genomes shed light on interconnected biogeochemical processes in an aquifer system.</title>
        <authorList>
            <person name="Anantharaman K."/>
            <person name="Brown C.T."/>
            <person name="Hug L.A."/>
            <person name="Sharon I."/>
            <person name="Castelle C.J."/>
            <person name="Probst A.J."/>
            <person name="Thomas B.C."/>
            <person name="Singh A."/>
            <person name="Wilkins M.J."/>
            <person name="Karaoz U."/>
            <person name="Brodie E.L."/>
            <person name="Williams K.H."/>
            <person name="Hubbard S.S."/>
            <person name="Banfield J.F."/>
        </authorList>
    </citation>
    <scope>NUCLEOTIDE SEQUENCE [LARGE SCALE GENOMIC DNA]</scope>
</reference>
<evidence type="ECO:0000313" key="10">
    <source>
        <dbReference type="Proteomes" id="UP000177763"/>
    </source>
</evidence>
<dbReference type="InterPro" id="IPR036345">
    <property type="entry name" value="ExoRNase_PH_dom2_sf"/>
</dbReference>
<dbReference type="SUPFAM" id="SSF55666">
    <property type="entry name" value="Ribonuclease PH domain 2-like"/>
    <property type="match status" value="2"/>
</dbReference>
<comment type="similarity">
    <text evidence="1 6">Belongs to the polyribonucleotide nucleotidyltransferase family.</text>
</comment>
<dbReference type="InterPro" id="IPR027408">
    <property type="entry name" value="PNPase/RNase_PH_dom_sf"/>
</dbReference>
<dbReference type="PROSITE" id="PS50084">
    <property type="entry name" value="KH_TYPE_1"/>
    <property type="match status" value="1"/>
</dbReference>
<organism evidence="9 10">
    <name type="scientific">candidate division WWE3 bacterium RIFCSPLOWO2_12_FULL_36_10</name>
    <dbReference type="NCBI Taxonomy" id="1802630"/>
    <lineage>
        <taxon>Bacteria</taxon>
        <taxon>Katanobacteria</taxon>
    </lineage>
</organism>
<evidence type="ECO:0000256" key="7">
    <source>
        <dbReference type="SAM" id="MobiDB-lite"/>
    </source>
</evidence>
<comment type="cofactor">
    <cofactor evidence="6">
        <name>Mg(2+)</name>
        <dbReference type="ChEBI" id="CHEBI:18420"/>
    </cofactor>
</comment>
<name>A0A1F4VKS1_UNCKA</name>
<dbReference type="InterPro" id="IPR004087">
    <property type="entry name" value="KH_dom"/>
</dbReference>
<dbReference type="PROSITE" id="PS50126">
    <property type="entry name" value="S1"/>
    <property type="match status" value="1"/>
</dbReference>
<dbReference type="GO" id="GO:0000175">
    <property type="term" value="F:3'-5'-RNA exonuclease activity"/>
    <property type="evidence" value="ECO:0007669"/>
    <property type="project" value="TreeGrafter"/>
</dbReference>
<dbReference type="Pfam" id="PF03725">
    <property type="entry name" value="RNase_PH_C"/>
    <property type="match status" value="1"/>
</dbReference>
<dbReference type="SUPFAM" id="SSF54791">
    <property type="entry name" value="Eukaryotic type KH-domain (KH-domain type I)"/>
    <property type="match status" value="1"/>
</dbReference>
<evidence type="ECO:0000256" key="4">
    <source>
        <dbReference type="ARBA" id="ARBA00022695"/>
    </source>
</evidence>
<evidence type="ECO:0000256" key="2">
    <source>
        <dbReference type="ARBA" id="ARBA00022490"/>
    </source>
</evidence>
<dbReference type="GO" id="GO:0003723">
    <property type="term" value="F:RNA binding"/>
    <property type="evidence" value="ECO:0007669"/>
    <property type="project" value="UniProtKB-UniRule"/>
</dbReference>
<feature type="domain" description="S1 motif" evidence="8">
    <location>
        <begin position="628"/>
        <end position="696"/>
    </location>
</feature>
<dbReference type="PANTHER" id="PTHR11252:SF0">
    <property type="entry name" value="POLYRIBONUCLEOTIDE NUCLEOTIDYLTRANSFERASE 1, MITOCHONDRIAL"/>
    <property type="match status" value="1"/>
</dbReference>
<dbReference type="CDD" id="cd04472">
    <property type="entry name" value="S1_PNPase"/>
    <property type="match status" value="1"/>
</dbReference>
<dbReference type="PIRSF" id="PIRSF005499">
    <property type="entry name" value="PNPase"/>
    <property type="match status" value="1"/>
</dbReference>
<dbReference type="FunFam" id="3.30.1370.10:FF:000001">
    <property type="entry name" value="Polyribonucleotide nucleotidyltransferase"/>
    <property type="match status" value="1"/>
</dbReference>
<gene>
    <name evidence="6" type="primary">pnp</name>
    <name evidence="9" type="ORF">A3H26_01325</name>
</gene>
<feature type="region of interest" description="Disordered" evidence="7">
    <location>
        <begin position="708"/>
        <end position="741"/>
    </location>
</feature>
<dbReference type="Gene3D" id="2.40.50.140">
    <property type="entry name" value="Nucleic acid-binding proteins"/>
    <property type="match status" value="1"/>
</dbReference>
<dbReference type="InterPro" id="IPR015847">
    <property type="entry name" value="ExoRNase_PH_dom2"/>
</dbReference>
<dbReference type="InterPro" id="IPR015848">
    <property type="entry name" value="PNPase_PH_RNA-bd_bac/org-type"/>
</dbReference>
<dbReference type="InterPro" id="IPR001247">
    <property type="entry name" value="ExoRNase_PH_dom1"/>
</dbReference>
<comment type="caution">
    <text evidence="9">The sequence shown here is derived from an EMBL/GenBank/DDBJ whole genome shotgun (WGS) entry which is preliminary data.</text>
</comment>
<dbReference type="GO" id="GO:0004654">
    <property type="term" value="F:polyribonucleotide nucleotidyltransferase activity"/>
    <property type="evidence" value="ECO:0007669"/>
    <property type="project" value="UniProtKB-UniRule"/>
</dbReference>
<dbReference type="SUPFAM" id="SSF54211">
    <property type="entry name" value="Ribosomal protein S5 domain 2-like"/>
    <property type="match status" value="2"/>
</dbReference>
<dbReference type="AlphaFoldDB" id="A0A1F4VKS1"/>
<dbReference type="NCBIfam" id="TIGR03591">
    <property type="entry name" value="polynuc_phos"/>
    <property type="match status" value="1"/>
</dbReference>
<comment type="catalytic activity">
    <reaction evidence="6">
        <text>RNA(n+1) + phosphate = RNA(n) + a ribonucleoside 5'-diphosphate</text>
        <dbReference type="Rhea" id="RHEA:22096"/>
        <dbReference type="Rhea" id="RHEA-COMP:14527"/>
        <dbReference type="Rhea" id="RHEA-COMP:17342"/>
        <dbReference type="ChEBI" id="CHEBI:43474"/>
        <dbReference type="ChEBI" id="CHEBI:57930"/>
        <dbReference type="ChEBI" id="CHEBI:140395"/>
        <dbReference type="EC" id="2.7.7.8"/>
    </reaction>
</comment>
<evidence type="ECO:0000256" key="3">
    <source>
        <dbReference type="ARBA" id="ARBA00022679"/>
    </source>
</evidence>
<keyword evidence="5 6" id="KW-0694">RNA-binding</keyword>
<evidence type="ECO:0000256" key="5">
    <source>
        <dbReference type="ARBA" id="ARBA00022884"/>
    </source>
</evidence>
<evidence type="ECO:0000313" key="9">
    <source>
        <dbReference type="EMBL" id="OGC57488.1"/>
    </source>
</evidence>
<keyword evidence="6" id="KW-0460">Magnesium</keyword>
<dbReference type="Pfam" id="PF00013">
    <property type="entry name" value="KH_1"/>
    <property type="match status" value="1"/>
</dbReference>
<dbReference type="EC" id="2.7.7.8" evidence="6"/>
<dbReference type="InterPro" id="IPR004088">
    <property type="entry name" value="KH_dom_type_1"/>
</dbReference>
<sequence length="741" mass="80907">MNKKVNVKKETQFAGKKLVFETGQLASMANMSIKVSFGDTVLLATAVSSVPSTEMDFFPLTVVYEEKLYASGTIKSSRFIKRDGRPTDDAIVTRRLIDHAIRPLFPSDYGEEVQVVVTVLSLEPESDPKFLSLLAASAVLHSSDIPFNGPAVTIGVGYKNGEYILCPSTVEEEELDLHMIVSFVSEDKKLLAVEASANILPEEKVLGALEFARDKVDPLLKFVSEFAGEVNKEGNKHVYLSKSISSDLLKDAQHFVKAKIVEMMGQGFDKAKLKETQDNLLEELFAKFEGKYKKSDMARAFQEVEKHALQHQILDEHKRPDGRGIRDVREIKSEVGILPRVHGSGLFSRGVTQVLTVATLGSPSLEQLVQDMYGEKSKRFMHYYNFPPFSVGEVGKFGNPGGREVGHGMLAENALKPVIPDQKDFPYTILLMSETLASSGSSSMAAASCSSLALMDAGVPIKEMVAGVGVGLIVNDDMSKVLIMTDLAYLEDAFGFMDFKMAGTRTGITAIQCDMKLPGIPFDLLPKIFEQSKEGRSHVLDEMEKTISKPREAVSKYAPKTISINIAPEKIGVVIGTGGKTIKDIEAKTGASLAIEEDGTIVISSVSEDGANKAKEMVIGLTKGVEAGEIYDGKVTKIADFGAFVEILPGREGLLHVSELSYDYIKNVEDAIHVGDIVRVKVLEAGMDGKISLSKKAMEQAPEGYVAPVRRGREGGHSKGGYGNGRPPFRKERGRFNQKRY</sequence>
<dbReference type="HAMAP" id="MF_01595">
    <property type="entry name" value="PNPase"/>
    <property type="match status" value="1"/>
</dbReference>
<keyword evidence="3 6" id="KW-0808">Transferase</keyword>
<dbReference type="InterPro" id="IPR020568">
    <property type="entry name" value="Ribosomal_Su5_D2-typ_SF"/>
</dbReference>
<dbReference type="GO" id="GO:0006396">
    <property type="term" value="P:RNA processing"/>
    <property type="evidence" value="ECO:0007669"/>
    <property type="project" value="InterPro"/>
</dbReference>
<evidence type="ECO:0000256" key="1">
    <source>
        <dbReference type="ARBA" id="ARBA00007404"/>
    </source>
</evidence>
<dbReference type="Gene3D" id="3.30.1370.10">
    <property type="entry name" value="K Homology domain, type 1"/>
    <property type="match status" value="1"/>
</dbReference>
<dbReference type="STRING" id="1802630.A3H26_01325"/>
<dbReference type="InterPro" id="IPR012162">
    <property type="entry name" value="PNPase"/>
</dbReference>
<comment type="function">
    <text evidence="6">Involved in mRNA degradation. Catalyzes the phosphorolysis of single-stranded polyribonucleotides processively in the 3'- to 5'-direction.</text>
</comment>
<evidence type="ECO:0000259" key="8">
    <source>
        <dbReference type="PROSITE" id="PS50126"/>
    </source>
</evidence>
<dbReference type="SMART" id="SM00316">
    <property type="entry name" value="S1"/>
    <property type="match status" value="1"/>
</dbReference>
<dbReference type="InterPro" id="IPR036612">
    <property type="entry name" value="KH_dom_type_1_sf"/>
</dbReference>
<feature type="binding site" evidence="6">
    <location>
        <position position="492"/>
    </location>
    <ligand>
        <name>Mg(2+)</name>
        <dbReference type="ChEBI" id="CHEBI:18420"/>
    </ligand>
</feature>
<dbReference type="Pfam" id="PF00575">
    <property type="entry name" value="S1"/>
    <property type="match status" value="1"/>
</dbReference>
<dbReference type="Pfam" id="PF01138">
    <property type="entry name" value="RNase_PH"/>
    <property type="match status" value="2"/>
</dbReference>
<dbReference type="CDD" id="cd02393">
    <property type="entry name" value="KH-I_PNPase"/>
    <property type="match status" value="1"/>
</dbReference>
<dbReference type="NCBIfam" id="NF008805">
    <property type="entry name" value="PRK11824.1"/>
    <property type="match status" value="1"/>
</dbReference>
<dbReference type="SMART" id="SM00322">
    <property type="entry name" value="KH"/>
    <property type="match status" value="1"/>
</dbReference>
<accession>A0A1F4VKS1</accession>